<dbReference type="AlphaFoldDB" id="A0A8S3R5D4"/>
<protein>
    <submittedName>
        <fullName evidence="2">Uncharacterized protein</fullName>
    </submittedName>
</protein>
<reference evidence="2" key="1">
    <citation type="submission" date="2021-03" db="EMBL/GenBank/DDBJ databases">
        <authorList>
            <person name="Bekaert M."/>
        </authorList>
    </citation>
    <scope>NUCLEOTIDE SEQUENCE</scope>
</reference>
<feature type="compositionally biased region" description="Polar residues" evidence="1">
    <location>
        <begin position="47"/>
        <end position="62"/>
    </location>
</feature>
<sequence length="207" mass="23120">MKTCVKPASTSRRAPTMYLTSDTDCDIKDDCDRFVDNSYPIKLSVGQKDNSNPIKSGGQKDNSYPIKSGGQKDNFYPIKSGRQKDNSYPIKLSGGQKDNSYPIKSSGGQKDNSYPIKLSGGQKNHINEKLTSISSIKSESSQVTLCSVIKETSGTEVQLKPLSKKHNMEENFHYFKQNSGPISTSDILTDWQRLHKSVQEQFQKLKN</sequence>
<evidence type="ECO:0000313" key="3">
    <source>
        <dbReference type="Proteomes" id="UP000683360"/>
    </source>
</evidence>
<proteinExistence type="predicted"/>
<gene>
    <name evidence="2" type="ORF">MEDL_16657</name>
</gene>
<keyword evidence="3" id="KW-1185">Reference proteome</keyword>
<comment type="caution">
    <text evidence="2">The sequence shown here is derived from an EMBL/GenBank/DDBJ whole genome shotgun (WGS) entry which is preliminary data.</text>
</comment>
<dbReference type="Proteomes" id="UP000683360">
    <property type="component" value="Unassembled WGS sequence"/>
</dbReference>
<organism evidence="2 3">
    <name type="scientific">Mytilus edulis</name>
    <name type="common">Blue mussel</name>
    <dbReference type="NCBI Taxonomy" id="6550"/>
    <lineage>
        <taxon>Eukaryota</taxon>
        <taxon>Metazoa</taxon>
        <taxon>Spiralia</taxon>
        <taxon>Lophotrochozoa</taxon>
        <taxon>Mollusca</taxon>
        <taxon>Bivalvia</taxon>
        <taxon>Autobranchia</taxon>
        <taxon>Pteriomorphia</taxon>
        <taxon>Mytilida</taxon>
        <taxon>Mytiloidea</taxon>
        <taxon>Mytilidae</taxon>
        <taxon>Mytilinae</taxon>
        <taxon>Mytilus</taxon>
    </lineage>
</organism>
<feature type="compositionally biased region" description="Polar residues" evidence="1">
    <location>
        <begin position="96"/>
        <end position="112"/>
    </location>
</feature>
<name>A0A8S3R5D4_MYTED</name>
<evidence type="ECO:0000313" key="2">
    <source>
        <dbReference type="EMBL" id="CAG2202056.1"/>
    </source>
</evidence>
<accession>A0A8S3R5D4</accession>
<evidence type="ECO:0000256" key="1">
    <source>
        <dbReference type="SAM" id="MobiDB-lite"/>
    </source>
</evidence>
<feature type="region of interest" description="Disordered" evidence="1">
    <location>
        <begin position="43"/>
        <end position="121"/>
    </location>
</feature>
<dbReference type="EMBL" id="CAJPWZ010000876">
    <property type="protein sequence ID" value="CAG2202056.1"/>
    <property type="molecule type" value="Genomic_DNA"/>
</dbReference>